<dbReference type="EMBL" id="VXIT01000007">
    <property type="protein sequence ID" value="KAA6411279.1"/>
    <property type="molecule type" value="Genomic_DNA"/>
</dbReference>
<evidence type="ECO:0000256" key="4">
    <source>
        <dbReference type="ARBA" id="ARBA00022833"/>
    </source>
</evidence>
<organism evidence="8 9">
    <name type="scientific">Lasallia pustulata</name>
    <dbReference type="NCBI Taxonomy" id="136370"/>
    <lineage>
        <taxon>Eukaryota</taxon>
        <taxon>Fungi</taxon>
        <taxon>Dikarya</taxon>
        <taxon>Ascomycota</taxon>
        <taxon>Pezizomycotina</taxon>
        <taxon>Lecanoromycetes</taxon>
        <taxon>OSLEUM clade</taxon>
        <taxon>Umbilicariomycetidae</taxon>
        <taxon>Umbilicariales</taxon>
        <taxon>Umbilicariaceae</taxon>
        <taxon>Lasallia</taxon>
    </lineage>
</organism>
<dbReference type="GO" id="GO:0032012">
    <property type="term" value="P:regulation of ARF protein signal transduction"/>
    <property type="evidence" value="ECO:0007669"/>
    <property type="project" value="TreeGrafter"/>
</dbReference>
<keyword evidence="1" id="KW-0343">GTPase activation</keyword>
<dbReference type="GO" id="GO:0008270">
    <property type="term" value="F:zinc ion binding"/>
    <property type="evidence" value="ECO:0007669"/>
    <property type="project" value="UniProtKB-KW"/>
</dbReference>
<feature type="region of interest" description="Disordered" evidence="6">
    <location>
        <begin position="173"/>
        <end position="204"/>
    </location>
</feature>
<feature type="domain" description="Arf-GAP" evidence="7">
    <location>
        <begin position="9"/>
        <end position="92"/>
    </location>
</feature>
<dbReference type="OrthoDB" id="983479at2759"/>
<reference evidence="8 9" key="1">
    <citation type="submission" date="2019-09" db="EMBL/GenBank/DDBJ databases">
        <title>The hologenome of the rock-dwelling lichen Lasallia pustulata.</title>
        <authorList>
            <person name="Greshake Tzovaras B."/>
            <person name="Segers F."/>
            <person name="Bicker A."/>
            <person name="Dal Grande F."/>
            <person name="Otte J."/>
            <person name="Hankeln T."/>
            <person name="Schmitt I."/>
            <person name="Ebersberger I."/>
        </authorList>
    </citation>
    <scope>NUCLEOTIDE SEQUENCE [LARGE SCALE GENOMIC DNA]</scope>
    <source>
        <strain evidence="8">A1-1</strain>
    </source>
</reference>
<dbReference type="GO" id="GO:0005096">
    <property type="term" value="F:GTPase activator activity"/>
    <property type="evidence" value="ECO:0007669"/>
    <property type="project" value="UniProtKB-KW"/>
</dbReference>
<dbReference type="Proteomes" id="UP000324767">
    <property type="component" value="Unassembled WGS sequence"/>
</dbReference>
<dbReference type="PANTHER" id="PTHR46395:SF1">
    <property type="entry name" value="ADP-RIBOSYLATION FACTOR GTPASE-ACTIVATING PROTEIN 1"/>
    <property type="match status" value="1"/>
</dbReference>
<evidence type="ECO:0000256" key="2">
    <source>
        <dbReference type="ARBA" id="ARBA00022723"/>
    </source>
</evidence>
<gene>
    <name evidence="8" type="ORF">FRX48_04559</name>
</gene>
<dbReference type="GO" id="GO:0030100">
    <property type="term" value="P:regulation of endocytosis"/>
    <property type="evidence" value="ECO:0007669"/>
    <property type="project" value="TreeGrafter"/>
</dbReference>
<dbReference type="PROSITE" id="PS50115">
    <property type="entry name" value="ARFGAP"/>
    <property type="match status" value="1"/>
</dbReference>
<dbReference type="Gene3D" id="1.10.220.150">
    <property type="entry name" value="Arf GTPase activating protein"/>
    <property type="match status" value="1"/>
</dbReference>
<evidence type="ECO:0000256" key="3">
    <source>
        <dbReference type="ARBA" id="ARBA00022771"/>
    </source>
</evidence>
<keyword evidence="4" id="KW-0862">Zinc</keyword>
<dbReference type="InterPro" id="IPR037278">
    <property type="entry name" value="ARFGAP/RecO"/>
</dbReference>
<dbReference type="AlphaFoldDB" id="A0A5M8PQN8"/>
<dbReference type="PANTHER" id="PTHR46395">
    <property type="entry name" value="ADP-RIBOSYLATION FACTOR GTPASE-ACTIVATING PROTEIN 1"/>
    <property type="match status" value="1"/>
</dbReference>
<evidence type="ECO:0000256" key="1">
    <source>
        <dbReference type="ARBA" id="ARBA00022468"/>
    </source>
</evidence>
<keyword evidence="2" id="KW-0479">Metal-binding</keyword>
<evidence type="ECO:0000313" key="8">
    <source>
        <dbReference type="EMBL" id="KAA6411279.1"/>
    </source>
</evidence>
<dbReference type="CDD" id="cd08830">
    <property type="entry name" value="ArfGap_ArfGap1"/>
    <property type="match status" value="1"/>
</dbReference>
<comment type="caution">
    <text evidence="8">The sequence shown here is derived from an EMBL/GenBank/DDBJ whole genome shotgun (WGS) entry which is preliminary data.</text>
</comment>
<sequence length="305" mass="31503">MWDVDPETKSKLLALQKLNGNDRCCDCGAPSPQWASPKFSTFICLTCAGLHRSLGVHISFVRSITMDAFKPAEVARLTLGGNTAWRTFWENHPEGGGGPSEAKPDENKPKPWSAATIAERYSGRAGAEWKERLSATVEGRPYVAPPAPRVLAPGAADGAGGPSATARNESFFARKGDENAMRPEDRAPSLGGKAGSGGGVEGLPGVDELQRDAVAAVGKGLGWLKGAVGKGVAKIAEADIANSARVAAAQVALTVQTGTKSAAEGLQRGGAGKRTGLGATQVAVAGAGTGVAKEDGWEEDGWERF</sequence>
<proteinExistence type="predicted"/>
<evidence type="ECO:0000256" key="5">
    <source>
        <dbReference type="PROSITE-ProRule" id="PRU00288"/>
    </source>
</evidence>
<name>A0A5M8PQN8_9LECA</name>
<dbReference type="SMART" id="SM00105">
    <property type="entry name" value="ArfGap"/>
    <property type="match status" value="1"/>
</dbReference>
<evidence type="ECO:0000313" key="9">
    <source>
        <dbReference type="Proteomes" id="UP000324767"/>
    </source>
</evidence>
<dbReference type="Pfam" id="PF01412">
    <property type="entry name" value="ArfGap"/>
    <property type="match status" value="1"/>
</dbReference>
<dbReference type="SUPFAM" id="SSF57863">
    <property type="entry name" value="ArfGap/RecO-like zinc finger"/>
    <property type="match status" value="1"/>
</dbReference>
<dbReference type="PRINTS" id="PR00405">
    <property type="entry name" value="REVINTRACTNG"/>
</dbReference>
<dbReference type="GO" id="GO:0000139">
    <property type="term" value="C:Golgi membrane"/>
    <property type="evidence" value="ECO:0007669"/>
    <property type="project" value="TreeGrafter"/>
</dbReference>
<evidence type="ECO:0000259" key="7">
    <source>
        <dbReference type="PROSITE" id="PS50115"/>
    </source>
</evidence>
<feature type="compositionally biased region" description="Gly residues" evidence="6">
    <location>
        <begin position="192"/>
        <end position="202"/>
    </location>
</feature>
<accession>A0A5M8PQN8</accession>
<evidence type="ECO:0000256" key="6">
    <source>
        <dbReference type="SAM" id="MobiDB-lite"/>
    </source>
</evidence>
<keyword evidence="3 5" id="KW-0863">Zinc-finger</keyword>
<dbReference type="InterPro" id="IPR001164">
    <property type="entry name" value="ArfGAP_dom"/>
</dbReference>
<dbReference type="InterPro" id="IPR038508">
    <property type="entry name" value="ArfGAP_dom_sf"/>
</dbReference>
<feature type="region of interest" description="Disordered" evidence="6">
    <location>
        <begin position="88"/>
        <end position="111"/>
    </location>
</feature>
<protein>
    <submittedName>
        <fullName evidence="8">Zinc finger gcs1</fullName>
    </submittedName>
</protein>
<feature type="compositionally biased region" description="Basic and acidic residues" evidence="6">
    <location>
        <begin position="173"/>
        <end position="187"/>
    </location>
</feature>